<dbReference type="eggNOG" id="KOG1546">
    <property type="taxonomic scope" value="Eukaryota"/>
</dbReference>
<protein>
    <recommendedName>
        <fullName evidence="4">Peptidase C14 caspase domain-containing protein</fullName>
    </recommendedName>
</protein>
<evidence type="ECO:0000313" key="5">
    <source>
        <dbReference type="EMBL" id="ETW75546.1"/>
    </source>
</evidence>
<dbReference type="InterPro" id="IPR029030">
    <property type="entry name" value="Caspase-like_dom_sf"/>
</dbReference>
<dbReference type="InterPro" id="IPR011600">
    <property type="entry name" value="Pept_C14_caspase"/>
</dbReference>
<comment type="similarity">
    <text evidence="1">Belongs to the peptidase C14B family.</text>
</comment>
<dbReference type="GO" id="GO:0006508">
    <property type="term" value="P:proteolysis"/>
    <property type="evidence" value="ECO:0007669"/>
    <property type="project" value="InterPro"/>
</dbReference>
<keyword evidence="3" id="KW-0645">Protease</keyword>
<dbReference type="Gene3D" id="3.40.50.12660">
    <property type="match status" value="1"/>
</dbReference>
<dbReference type="InterPro" id="IPR050452">
    <property type="entry name" value="Metacaspase"/>
</dbReference>
<name>W4JRP5_HETIT</name>
<dbReference type="RefSeq" id="XP_009552947.1">
    <property type="nucleotide sequence ID" value="XM_009554652.1"/>
</dbReference>
<keyword evidence="3" id="KW-0378">Hydrolase</keyword>
<evidence type="ECO:0000313" key="6">
    <source>
        <dbReference type="Proteomes" id="UP000030671"/>
    </source>
</evidence>
<dbReference type="GO" id="GO:0005737">
    <property type="term" value="C:cytoplasm"/>
    <property type="evidence" value="ECO:0007669"/>
    <property type="project" value="TreeGrafter"/>
</dbReference>
<feature type="domain" description="Peptidase C14 caspase" evidence="4">
    <location>
        <begin position="14"/>
        <end position="247"/>
    </location>
</feature>
<dbReference type="PANTHER" id="PTHR48104">
    <property type="entry name" value="METACASPASE-4"/>
    <property type="match status" value="1"/>
</dbReference>
<dbReference type="AlphaFoldDB" id="W4JRP5"/>
<keyword evidence="2" id="KW-0053">Apoptosis</keyword>
<proteinExistence type="inferred from homology"/>
<evidence type="ECO:0000259" key="4">
    <source>
        <dbReference type="Pfam" id="PF00656"/>
    </source>
</evidence>
<dbReference type="OrthoDB" id="3223806at2759"/>
<dbReference type="InParanoid" id="W4JRP5"/>
<evidence type="ECO:0000256" key="1">
    <source>
        <dbReference type="ARBA" id="ARBA00009005"/>
    </source>
</evidence>
<dbReference type="SUPFAM" id="SSF52129">
    <property type="entry name" value="Caspase-like"/>
    <property type="match status" value="1"/>
</dbReference>
<keyword evidence="3" id="KW-0788">Thiol protease</keyword>
<dbReference type="HOGENOM" id="CLU_029389_3_1_1"/>
<dbReference type="KEGG" id="hir:HETIRDRAFT_157510"/>
<gene>
    <name evidence="5" type="ORF">HETIRDRAFT_157510</name>
</gene>
<evidence type="ECO:0000256" key="3">
    <source>
        <dbReference type="ARBA" id="ARBA00022807"/>
    </source>
</evidence>
<dbReference type="GeneID" id="20667731"/>
<reference evidence="5 6" key="1">
    <citation type="journal article" date="2012" name="New Phytol.">
        <title>Insight into trade-off between wood decay and parasitism from the genome of a fungal forest pathogen.</title>
        <authorList>
            <person name="Olson A."/>
            <person name="Aerts A."/>
            <person name="Asiegbu F."/>
            <person name="Belbahri L."/>
            <person name="Bouzid O."/>
            <person name="Broberg A."/>
            <person name="Canback B."/>
            <person name="Coutinho P.M."/>
            <person name="Cullen D."/>
            <person name="Dalman K."/>
            <person name="Deflorio G."/>
            <person name="van Diepen L.T."/>
            <person name="Dunand C."/>
            <person name="Duplessis S."/>
            <person name="Durling M."/>
            <person name="Gonthier P."/>
            <person name="Grimwood J."/>
            <person name="Fossdal C.G."/>
            <person name="Hansson D."/>
            <person name="Henrissat B."/>
            <person name="Hietala A."/>
            <person name="Himmelstrand K."/>
            <person name="Hoffmeister D."/>
            <person name="Hogberg N."/>
            <person name="James T.Y."/>
            <person name="Karlsson M."/>
            <person name="Kohler A."/>
            <person name="Kues U."/>
            <person name="Lee Y.H."/>
            <person name="Lin Y.C."/>
            <person name="Lind M."/>
            <person name="Lindquist E."/>
            <person name="Lombard V."/>
            <person name="Lucas S."/>
            <person name="Lunden K."/>
            <person name="Morin E."/>
            <person name="Murat C."/>
            <person name="Park J."/>
            <person name="Raffaello T."/>
            <person name="Rouze P."/>
            <person name="Salamov A."/>
            <person name="Schmutz J."/>
            <person name="Solheim H."/>
            <person name="Stahlberg J."/>
            <person name="Velez H."/>
            <person name="de Vries R.P."/>
            <person name="Wiebenga A."/>
            <person name="Woodward S."/>
            <person name="Yakovlev I."/>
            <person name="Garbelotto M."/>
            <person name="Martin F."/>
            <person name="Grigoriev I.V."/>
            <person name="Stenlid J."/>
        </authorList>
    </citation>
    <scope>NUCLEOTIDE SEQUENCE [LARGE SCALE GENOMIC DNA]</scope>
    <source>
        <strain evidence="5 6">TC 32-1</strain>
    </source>
</reference>
<dbReference type="Pfam" id="PF00656">
    <property type="entry name" value="Peptidase_C14"/>
    <property type="match status" value="1"/>
</dbReference>
<evidence type="ECO:0000256" key="2">
    <source>
        <dbReference type="ARBA" id="ARBA00022703"/>
    </source>
</evidence>
<sequence>MQHPDFQLSRCTGRKKALCIGINYVGQRNELRGCVNDASSVYHFLVDYQHYKKEDIVYLSDEAQDPRSHPTRANMLNAMRWLVQDAHPHDSLFFHYSGHGGQTKDLDGDEVDGLDEVIFPVDYEHAGTIIDDVLHETMVKPLPPGCRLTSCHSGSYHSNGRVKQGQVTRRFKERKSTPADVISWSGCMDSQTSADTVENGLAVGAMSYAFIKVLKRNPEISYMKLLQGLREILNKRYSQKPQLSSSHRMPRRGNGVVCPAVIIHAFMRCAAIELG</sequence>
<dbReference type="PANTHER" id="PTHR48104:SF30">
    <property type="entry name" value="METACASPASE-1"/>
    <property type="match status" value="1"/>
</dbReference>
<dbReference type="GO" id="GO:0004197">
    <property type="term" value="F:cysteine-type endopeptidase activity"/>
    <property type="evidence" value="ECO:0007669"/>
    <property type="project" value="InterPro"/>
</dbReference>
<organism evidence="5 6">
    <name type="scientific">Heterobasidion irregulare (strain TC 32-1)</name>
    <dbReference type="NCBI Taxonomy" id="747525"/>
    <lineage>
        <taxon>Eukaryota</taxon>
        <taxon>Fungi</taxon>
        <taxon>Dikarya</taxon>
        <taxon>Basidiomycota</taxon>
        <taxon>Agaricomycotina</taxon>
        <taxon>Agaricomycetes</taxon>
        <taxon>Russulales</taxon>
        <taxon>Bondarzewiaceae</taxon>
        <taxon>Heterobasidion</taxon>
        <taxon>Heterobasidion annosum species complex</taxon>
    </lineage>
</organism>
<dbReference type="GO" id="GO:0006915">
    <property type="term" value="P:apoptotic process"/>
    <property type="evidence" value="ECO:0007669"/>
    <property type="project" value="UniProtKB-KW"/>
</dbReference>
<dbReference type="Proteomes" id="UP000030671">
    <property type="component" value="Unassembled WGS sequence"/>
</dbReference>
<dbReference type="EMBL" id="KI925466">
    <property type="protein sequence ID" value="ETW75546.1"/>
    <property type="molecule type" value="Genomic_DNA"/>
</dbReference>
<keyword evidence="6" id="KW-1185">Reference proteome</keyword>
<accession>W4JRP5</accession>